<dbReference type="InterPro" id="IPR011048">
    <property type="entry name" value="Haem_d1_sf"/>
</dbReference>
<evidence type="ECO:0000256" key="3">
    <source>
        <dbReference type="SAM" id="SignalP"/>
    </source>
</evidence>
<dbReference type="RefSeq" id="WP_198167840.1">
    <property type="nucleotide sequence ID" value="NZ_CP019937.1"/>
</dbReference>
<evidence type="ECO:0000313" key="4">
    <source>
        <dbReference type="EMBL" id="ARO15301.1"/>
    </source>
</evidence>
<feature type="signal peptide" evidence="3">
    <location>
        <begin position="1"/>
        <end position="24"/>
    </location>
</feature>
<reference evidence="4 5" key="1">
    <citation type="submission" date="2017-02" db="EMBL/GenBank/DDBJ databases">
        <title>Ketogulonicigenium robustum SPU B003 Genome sequencing and assembly.</title>
        <authorList>
            <person name="Li Y."/>
            <person name="Liu L."/>
            <person name="Wang C."/>
            <person name="Zhang M."/>
            <person name="Zhang T."/>
            <person name="Zhang Y."/>
        </authorList>
    </citation>
    <scope>NUCLEOTIDE SEQUENCE [LARGE SCALE GENOMIC DNA]</scope>
    <source>
        <strain evidence="4 5">SPU_B003</strain>
    </source>
</reference>
<name>A0A1W6P1N7_9RHOB</name>
<accession>A0A1W6P1N7</accession>
<dbReference type="Pfam" id="PF10282">
    <property type="entry name" value="Lactonase"/>
    <property type="match status" value="1"/>
</dbReference>
<dbReference type="InterPro" id="IPR050282">
    <property type="entry name" value="Cycloisomerase_2"/>
</dbReference>
<dbReference type="PANTHER" id="PTHR30344">
    <property type="entry name" value="6-PHOSPHOGLUCONOLACTONASE-RELATED"/>
    <property type="match status" value="1"/>
</dbReference>
<dbReference type="GO" id="GO:0017057">
    <property type="term" value="F:6-phosphogluconolactonase activity"/>
    <property type="evidence" value="ECO:0007669"/>
    <property type="project" value="UniProtKB-EC"/>
</dbReference>
<dbReference type="EMBL" id="CP019937">
    <property type="protein sequence ID" value="ARO15301.1"/>
    <property type="molecule type" value="Genomic_DNA"/>
</dbReference>
<dbReference type="KEGG" id="kro:BVG79_01959"/>
<evidence type="ECO:0000256" key="1">
    <source>
        <dbReference type="ARBA" id="ARBA00005564"/>
    </source>
</evidence>
<keyword evidence="3" id="KW-0732">Signal</keyword>
<dbReference type="Proteomes" id="UP000242447">
    <property type="component" value="Chromosome"/>
</dbReference>
<dbReference type="InterPro" id="IPR015943">
    <property type="entry name" value="WD40/YVTN_repeat-like_dom_sf"/>
</dbReference>
<organism evidence="4 5">
    <name type="scientific">Ketogulonicigenium robustum</name>
    <dbReference type="NCBI Taxonomy" id="92947"/>
    <lineage>
        <taxon>Bacteria</taxon>
        <taxon>Pseudomonadati</taxon>
        <taxon>Pseudomonadota</taxon>
        <taxon>Alphaproteobacteria</taxon>
        <taxon>Rhodobacterales</taxon>
        <taxon>Roseobacteraceae</taxon>
        <taxon>Ketogulonicigenium</taxon>
    </lineage>
</organism>
<evidence type="ECO:0000313" key="5">
    <source>
        <dbReference type="Proteomes" id="UP000242447"/>
    </source>
</evidence>
<keyword evidence="2" id="KW-0119">Carbohydrate metabolism</keyword>
<keyword evidence="4" id="KW-0378">Hydrolase</keyword>
<evidence type="ECO:0000256" key="2">
    <source>
        <dbReference type="ARBA" id="ARBA00022526"/>
    </source>
</evidence>
<feature type="chain" id="PRO_5011986622" evidence="3">
    <location>
        <begin position="25"/>
        <end position="375"/>
    </location>
</feature>
<protein>
    <submittedName>
        <fullName evidence="4">6-phosphogluconolactonase</fullName>
        <ecNumber evidence="4">3.1.1.31</ecNumber>
    </submittedName>
</protein>
<proteinExistence type="inferred from homology"/>
<keyword evidence="5" id="KW-1185">Reference proteome</keyword>
<dbReference type="InterPro" id="IPR019405">
    <property type="entry name" value="Lactonase_7-beta_prop"/>
</dbReference>
<keyword evidence="2" id="KW-0313">Glucose metabolism</keyword>
<comment type="similarity">
    <text evidence="1">Belongs to the cycloisomerase 2 family.</text>
</comment>
<dbReference type="GO" id="GO:0005829">
    <property type="term" value="C:cytosol"/>
    <property type="evidence" value="ECO:0007669"/>
    <property type="project" value="TreeGrafter"/>
</dbReference>
<dbReference type="GO" id="GO:0006006">
    <property type="term" value="P:glucose metabolic process"/>
    <property type="evidence" value="ECO:0007669"/>
    <property type="project" value="UniProtKB-KW"/>
</dbReference>
<dbReference type="PANTHER" id="PTHR30344:SF1">
    <property type="entry name" value="6-PHOSPHOGLUCONOLACTONASE"/>
    <property type="match status" value="1"/>
</dbReference>
<gene>
    <name evidence="4" type="primary">pgl</name>
    <name evidence="4" type="ORF">BVG79_01959</name>
</gene>
<dbReference type="Gene3D" id="2.130.10.10">
    <property type="entry name" value="YVTN repeat-like/Quinoprotein amine dehydrogenase"/>
    <property type="match status" value="1"/>
</dbReference>
<sequence length="375" mass="38249">MLANTRTWLSAAGGLLGMMSTAIAAENTIAESIVHVAAGGDGTIDSYHLDHASGALTPLQRAEIGPNVAPLTVSADGTRLYAAIWDGAAQVVSLIRDPATGALQPDGTADLIDGIAFIGLDGAGRTLLGASYNGNAVTAMPIDADGRAVGDALQVLPAGRNAHAIITNTAGTVAYAAALGTDEVIQYTLDDSHLTQTASVSTGDGSGPRHLALTEDGHRLYVLTELSGEVVAFDVDAGTGALTEAARASILPAGEDLQIGLQPGAPRDDVPRIWAADIAVTPDGRFIYASERTRSRISVLAVGEGGTLALVDTVETEAQPRSIALARDGRVLVATGERSDHIAAYTVDLQTGLLTPADRAPVGAGAGWVTIVPKE</sequence>
<dbReference type="STRING" id="92947.BVG79_01959"/>
<dbReference type="SUPFAM" id="SSF51004">
    <property type="entry name" value="C-terminal (heme d1) domain of cytochrome cd1-nitrite reductase"/>
    <property type="match status" value="1"/>
</dbReference>
<dbReference type="AlphaFoldDB" id="A0A1W6P1N7"/>
<dbReference type="EC" id="3.1.1.31" evidence="4"/>